<organism evidence="3 4">
    <name type="scientific">Austropuccinia psidii MF-1</name>
    <dbReference type="NCBI Taxonomy" id="1389203"/>
    <lineage>
        <taxon>Eukaryota</taxon>
        <taxon>Fungi</taxon>
        <taxon>Dikarya</taxon>
        <taxon>Basidiomycota</taxon>
        <taxon>Pucciniomycotina</taxon>
        <taxon>Pucciniomycetes</taxon>
        <taxon>Pucciniales</taxon>
        <taxon>Sphaerophragmiaceae</taxon>
        <taxon>Austropuccinia</taxon>
    </lineage>
</organism>
<accession>A0A9Q3C8C6</accession>
<keyword evidence="2" id="KW-0949">S-adenosyl-L-methionine</keyword>
<dbReference type="EMBL" id="AVOT02005054">
    <property type="protein sequence ID" value="MBW0478101.1"/>
    <property type="molecule type" value="Genomic_DNA"/>
</dbReference>
<evidence type="ECO:0000256" key="2">
    <source>
        <dbReference type="ARBA" id="ARBA00022691"/>
    </source>
</evidence>
<evidence type="ECO:0000256" key="1">
    <source>
        <dbReference type="ARBA" id="ARBA00022679"/>
    </source>
</evidence>
<dbReference type="PANTHER" id="PTHR35897:SF1">
    <property type="entry name" value="METHYLTRANSFERASE AUSD"/>
    <property type="match status" value="1"/>
</dbReference>
<dbReference type="InterPro" id="IPR051654">
    <property type="entry name" value="Meroterpenoid_MTases"/>
</dbReference>
<protein>
    <submittedName>
        <fullName evidence="3">Uncharacterized protein</fullName>
    </submittedName>
</protein>
<dbReference type="AlphaFoldDB" id="A0A9Q3C8C6"/>
<evidence type="ECO:0000313" key="4">
    <source>
        <dbReference type="Proteomes" id="UP000765509"/>
    </source>
</evidence>
<gene>
    <name evidence="3" type="ORF">O181_017816</name>
</gene>
<keyword evidence="4" id="KW-1185">Reference proteome</keyword>
<sequence>MSEASVEVSPNVPYLSQAILMTQKKVQTMSDLMPQSTSNCGLKPNQLISVDCLSQPPYPLDDPGQSKQLEFFKKATGIEDSEELKAHIIRVREKAYKIFPYPCIWVFDFLNGNLANHFFYPQVRELAQKQPDKNILYVDLGSFLGIDSRQVIHDGWDSADVLAVDIIAGEFLLLNELILLGIKHWQQLGYELFRDAHKPIPFFLGNILEEKVLDSQPLPISSSKKIDLSSIKDLNGLKSKATFVSTSNLFHLFNAEDQRELAKRCFLLLDEQRGSTIFGVHIAGEKERFSVGPTRSARF</sequence>
<dbReference type="Proteomes" id="UP000765509">
    <property type="component" value="Unassembled WGS sequence"/>
</dbReference>
<dbReference type="OrthoDB" id="2094832at2759"/>
<name>A0A9Q3C8C6_9BASI</name>
<comment type="caution">
    <text evidence="3">The sequence shown here is derived from an EMBL/GenBank/DDBJ whole genome shotgun (WGS) entry which is preliminary data.</text>
</comment>
<proteinExistence type="predicted"/>
<keyword evidence="1" id="KW-0808">Transferase</keyword>
<evidence type="ECO:0000313" key="3">
    <source>
        <dbReference type="EMBL" id="MBW0478101.1"/>
    </source>
</evidence>
<reference evidence="3" key="1">
    <citation type="submission" date="2021-03" db="EMBL/GenBank/DDBJ databases">
        <title>Draft genome sequence of rust myrtle Austropuccinia psidii MF-1, a brazilian biotype.</title>
        <authorList>
            <person name="Quecine M.C."/>
            <person name="Pachon D.M.R."/>
            <person name="Bonatelli M.L."/>
            <person name="Correr F.H."/>
            <person name="Franceschini L.M."/>
            <person name="Leite T.F."/>
            <person name="Margarido G.R.A."/>
            <person name="Almeida C.A."/>
            <person name="Ferrarezi J.A."/>
            <person name="Labate C.A."/>
        </authorList>
    </citation>
    <scope>NUCLEOTIDE SEQUENCE</scope>
    <source>
        <strain evidence="3">MF-1</strain>
    </source>
</reference>
<dbReference type="PANTHER" id="PTHR35897">
    <property type="entry name" value="METHYLTRANSFERASE AUSD"/>
    <property type="match status" value="1"/>
</dbReference>
<dbReference type="GO" id="GO:0016740">
    <property type="term" value="F:transferase activity"/>
    <property type="evidence" value="ECO:0007669"/>
    <property type="project" value="UniProtKB-KW"/>
</dbReference>